<sequence>MSDIIEFTVTGMTCNGCAGKVRGALENTDGVAGAEVDHATGIVSVRPDGSVPAGDLEFALDEAVESVGYTVASS</sequence>
<dbReference type="Proteomes" id="UP001172708">
    <property type="component" value="Unassembled WGS sequence"/>
</dbReference>
<reference evidence="2" key="1">
    <citation type="submission" date="2023-06" db="EMBL/GenBank/DDBJ databases">
        <title>Egi l300058.</title>
        <authorList>
            <person name="Gao L."/>
            <person name="Fang B.-Z."/>
            <person name="Li W.-J."/>
        </authorList>
    </citation>
    <scope>NUCLEOTIDE SEQUENCE</scope>
    <source>
        <strain evidence="2">EGI L300058</strain>
    </source>
</reference>
<keyword evidence="3" id="KW-1185">Reference proteome</keyword>
<feature type="domain" description="HMA" evidence="1">
    <location>
        <begin position="3"/>
        <end position="72"/>
    </location>
</feature>
<dbReference type="SUPFAM" id="SSF55008">
    <property type="entry name" value="HMA, heavy metal-associated domain"/>
    <property type="match status" value="1"/>
</dbReference>
<dbReference type="PROSITE" id="PS50846">
    <property type="entry name" value="HMA_2"/>
    <property type="match status" value="1"/>
</dbReference>
<dbReference type="Pfam" id="PF00403">
    <property type="entry name" value="HMA"/>
    <property type="match status" value="1"/>
</dbReference>
<dbReference type="Gene3D" id="3.30.70.100">
    <property type="match status" value="1"/>
</dbReference>
<accession>A0ABT8GFY8</accession>
<gene>
    <name evidence="2" type="ORF">QQX02_05410</name>
</gene>
<organism evidence="2 3">
    <name type="scientific">Demequina muriae</name>
    <dbReference type="NCBI Taxonomy" id="3051664"/>
    <lineage>
        <taxon>Bacteria</taxon>
        <taxon>Bacillati</taxon>
        <taxon>Actinomycetota</taxon>
        <taxon>Actinomycetes</taxon>
        <taxon>Micrococcales</taxon>
        <taxon>Demequinaceae</taxon>
        <taxon>Demequina</taxon>
    </lineage>
</organism>
<comment type="caution">
    <text evidence="2">The sequence shown here is derived from an EMBL/GenBank/DDBJ whole genome shotgun (WGS) entry which is preliminary data.</text>
</comment>
<dbReference type="InterPro" id="IPR036163">
    <property type="entry name" value="HMA_dom_sf"/>
</dbReference>
<protein>
    <submittedName>
        <fullName evidence="2">Heavy metal-associated domain-containing protein</fullName>
    </submittedName>
</protein>
<evidence type="ECO:0000313" key="2">
    <source>
        <dbReference type="EMBL" id="MDN4480358.1"/>
    </source>
</evidence>
<proteinExistence type="predicted"/>
<name>A0ABT8GFY8_9MICO</name>
<evidence type="ECO:0000259" key="1">
    <source>
        <dbReference type="PROSITE" id="PS50846"/>
    </source>
</evidence>
<dbReference type="EMBL" id="JAUHQA010000001">
    <property type="protein sequence ID" value="MDN4480358.1"/>
    <property type="molecule type" value="Genomic_DNA"/>
</dbReference>
<dbReference type="InterPro" id="IPR006121">
    <property type="entry name" value="HMA_dom"/>
</dbReference>
<dbReference type="CDD" id="cd00371">
    <property type="entry name" value="HMA"/>
    <property type="match status" value="1"/>
</dbReference>
<dbReference type="RefSeq" id="WP_301141732.1">
    <property type="nucleotide sequence ID" value="NZ_JAUHQA010000001.1"/>
</dbReference>
<evidence type="ECO:0000313" key="3">
    <source>
        <dbReference type="Proteomes" id="UP001172708"/>
    </source>
</evidence>